<keyword evidence="2" id="KW-1185">Reference proteome</keyword>
<gene>
    <name evidence="1" type="ORF">HBA54_22440</name>
</gene>
<evidence type="ECO:0000313" key="2">
    <source>
        <dbReference type="Proteomes" id="UP000761264"/>
    </source>
</evidence>
<organism evidence="1 2">
    <name type="scientific">Pelagibius litoralis</name>
    <dbReference type="NCBI Taxonomy" id="374515"/>
    <lineage>
        <taxon>Bacteria</taxon>
        <taxon>Pseudomonadati</taxon>
        <taxon>Pseudomonadota</taxon>
        <taxon>Alphaproteobacteria</taxon>
        <taxon>Rhodospirillales</taxon>
        <taxon>Rhodovibrionaceae</taxon>
        <taxon>Pelagibius</taxon>
    </lineage>
</organism>
<name>A0A967F1I5_9PROT</name>
<reference evidence="1" key="1">
    <citation type="submission" date="2020-03" db="EMBL/GenBank/DDBJ databases">
        <title>Genome of Pelagibius litoralis DSM 21314T.</title>
        <authorList>
            <person name="Wang G."/>
        </authorList>
    </citation>
    <scope>NUCLEOTIDE SEQUENCE</scope>
    <source>
        <strain evidence="1">DSM 21314</strain>
    </source>
</reference>
<dbReference type="RefSeq" id="WP_167228908.1">
    <property type="nucleotide sequence ID" value="NZ_JAAQPH010000021.1"/>
</dbReference>
<evidence type="ECO:0000313" key="1">
    <source>
        <dbReference type="EMBL" id="NIA71360.1"/>
    </source>
</evidence>
<comment type="caution">
    <text evidence="1">The sequence shown here is derived from an EMBL/GenBank/DDBJ whole genome shotgun (WGS) entry which is preliminary data.</text>
</comment>
<proteinExistence type="predicted"/>
<protein>
    <submittedName>
        <fullName evidence="1">Uncharacterized protein</fullName>
    </submittedName>
</protein>
<dbReference type="AlphaFoldDB" id="A0A967F1I5"/>
<sequence length="331" mass="36474">MSAGRFRLAVAVIAVQLLQGVTEVPGAPAMPPSIDELFQHLGYSETDKQRILDGQIISADVERSRDDQLLAVVALPNKTSISELAATLQNGSNIPLNAATLDWGEVTTGTKEDFARVVYNDAEKEEVDKLLRVKADDSFNFSTSEITSIREVAKDLKVGDPNTIELVNAAYRETLFERYLAYKGRGLDGMKPYDHGGAPLSPAKQLRTVEAQSRGFLATYFPGLRQAVEEFPLGRAPDIVSKIYWVKRVVEGRPAFILIHQVIQVGEDFVLSIQRQFYVGHTYESLQVIDLALPAGDRVLVFSVNRVFTEQIAGFFSGVARLVGQSRTKGT</sequence>
<accession>A0A967F1I5</accession>
<dbReference type="EMBL" id="JAAQPH010000021">
    <property type="protein sequence ID" value="NIA71360.1"/>
    <property type="molecule type" value="Genomic_DNA"/>
</dbReference>
<dbReference type="Proteomes" id="UP000761264">
    <property type="component" value="Unassembled WGS sequence"/>
</dbReference>